<feature type="coiled-coil region" evidence="2">
    <location>
        <begin position="113"/>
        <end position="157"/>
    </location>
</feature>
<name>A0A0W8E2M4_9ZZZZ</name>
<reference evidence="3" key="1">
    <citation type="journal article" date="2015" name="Proc. Natl. Acad. Sci. U.S.A.">
        <title>Networks of energetic and metabolic interactions define dynamics in microbial communities.</title>
        <authorList>
            <person name="Embree M."/>
            <person name="Liu J.K."/>
            <person name="Al-Bassam M.M."/>
            <person name="Zengler K."/>
        </authorList>
    </citation>
    <scope>NUCLEOTIDE SEQUENCE</scope>
</reference>
<dbReference type="SUPFAM" id="SSF109755">
    <property type="entry name" value="PhoU-like"/>
    <property type="match status" value="1"/>
</dbReference>
<proteinExistence type="inferred from homology"/>
<dbReference type="InterPro" id="IPR038078">
    <property type="entry name" value="PhoU-like_sf"/>
</dbReference>
<dbReference type="InterPro" id="IPR052912">
    <property type="entry name" value="UPF0111_domain"/>
</dbReference>
<dbReference type="PANTHER" id="PTHR37298:SF1">
    <property type="entry name" value="UPF0111 PROTEIN YKAA"/>
    <property type="match status" value="1"/>
</dbReference>
<dbReference type="AlphaFoldDB" id="A0A0W8E2M4"/>
<dbReference type="PANTHER" id="PTHR37298">
    <property type="entry name" value="UPF0111 PROTEIN YKAA"/>
    <property type="match status" value="1"/>
</dbReference>
<comment type="caution">
    <text evidence="3">The sequence shown here is derived from an EMBL/GenBank/DDBJ whole genome shotgun (WGS) entry which is preliminary data.</text>
</comment>
<evidence type="ECO:0000256" key="1">
    <source>
        <dbReference type="ARBA" id="ARBA00008591"/>
    </source>
</evidence>
<protein>
    <submittedName>
        <fullName evidence="3">Phosphate transport regulator</fullName>
    </submittedName>
</protein>
<keyword evidence="2" id="KW-0175">Coiled coil</keyword>
<accession>A0A0W8E2M4</accession>
<dbReference type="Pfam" id="PF01865">
    <property type="entry name" value="PhoU_div"/>
    <property type="match status" value="1"/>
</dbReference>
<organism evidence="3">
    <name type="scientific">hydrocarbon metagenome</name>
    <dbReference type="NCBI Taxonomy" id="938273"/>
    <lineage>
        <taxon>unclassified sequences</taxon>
        <taxon>metagenomes</taxon>
        <taxon>ecological metagenomes</taxon>
    </lineage>
</organism>
<sequence length="211" mass="24116">MVFKLKPRNDLFFTYFDQLADAIVEAASLLKQFIEQPGSDPGQNLEFINQVEERGDNILSEIMAQINSSFVTPFDREDILQLARSLNSVVDHTQGTMEKIVIYKAGKPKEIYILKLANVLEEAAQEIKAAVSKLPNIRDMHKEVVEASEKIRGYEHEGDYLYRAGIALLFENTENVVDIIKWKEIYEHLETTLDYCENVSNIIKGIAVKYV</sequence>
<evidence type="ECO:0000256" key="2">
    <source>
        <dbReference type="SAM" id="Coils"/>
    </source>
</evidence>
<dbReference type="EMBL" id="LNQE01001901">
    <property type="protein sequence ID" value="KUG02935.1"/>
    <property type="molecule type" value="Genomic_DNA"/>
</dbReference>
<dbReference type="Gene3D" id="1.20.58.220">
    <property type="entry name" value="Phosphate transport system protein phou homolog 2, domain 2"/>
    <property type="match status" value="1"/>
</dbReference>
<evidence type="ECO:0000313" key="3">
    <source>
        <dbReference type="EMBL" id="KUG02935.1"/>
    </source>
</evidence>
<comment type="similarity">
    <text evidence="1">Belongs to the UPF0111 family.</text>
</comment>
<gene>
    <name evidence="3" type="ORF">ASZ90_019713</name>
</gene>
<dbReference type="InterPro" id="IPR018445">
    <property type="entry name" value="Put_Phosphate_transp_reg"/>
</dbReference>